<feature type="transmembrane region" description="Helical" evidence="7">
    <location>
        <begin position="221"/>
        <end position="243"/>
    </location>
</feature>
<feature type="transmembrane region" description="Helical" evidence="7">
    <location>
        <begin position="406"/>
        <end position="426"/>
    </location>
</feature>
<dbReference type="GO" id="GO:0016020">
    <property type="term" value="C:membrane"/>
    <property type="evidence" value="ECO:0007669"/>
    <property type="project" value="UniProtKB-SubCell"/>
</dbReference>
<dbReference type="Gene3D" id="1.20.1740.10">
    <property type="entry name" value="Amino acid/polyamine transporter I"/>
    <property type="match status" value="1"/>
</dbReference>
<keyword evidence="5 7" id="KW-0472">Membrane</keyword>
<reference evidence="8 9" key="1">
    <citation type="submission" date="2016-03" db="EMBL/GenBank/DDBJ databases">
        <title>Draft genome sequence of the Fonsecaea monophora CBS 269.37.</title>
        <authorList>
            <person name="Bombassaro A."/>
            <person name="Vinicius W.A."/>
            <person name="De Hoog S."/>
            <person name="Sun J."/>
            <person name="Souza E.M."/>
            <person name="Raittz R.T."/>
            <person name="Costa F."/>
            <person name="Leao A.C."/>
            <person name="Tadra-Sfeir M.Z."/>
            <person name="Baura V."/>
            <person name="Balsanelli E."/>
            <person name="Pedrosa F.O."/>
            <person name="Moreno L.F."/>
            <person name="Steffens M.B."/>
            <person name="Xi L."/>
            <person name="Bocca A.L."/>
            <person name="Felipe M.S."/>
            <person name="Teixeira M."/>
            <person name="Telles Filho F.Q."/>
            <person name="Azevedo C.M."/>
            <person name="Gomes R."/>
            <person name="Vicente V.A."/>
        </authorList>
    </citation>
    <scope>NUCLEOTIDE SEQUENCE [LARGE SCALE GENOMIC DNA]</scope>
    <source>
        <strain evidence="8 9">CBS 269.37</strain>
    </source>
</reference>
<dbReference type="EMBL" id="LVKK01000057">
    <property type="protein sequence ID" value="OAG38316.1"/>
    <property type="molecule type" value="Genomic_DNA"/>
</dbReference>
<evidence type="ECO:0008006" key="10">
    <source>
        <dbReference type="Google" id="ProtNLM"/>
    </source>
</evidence>
<dbReference type="AlphaFoldDB" id="A0A177F3B1"/>
<protein>
    <recommendedName>
        <fullName evidence="10">GABA permease</fullName>
    </recommendedName>
</protein>
<keyword evidence="2" id="KW-0813">Transport</keyword>
<evidence type="ECO:0000256" key="7">
    <source>
        <dbReference type="SAM" id="Phobius"/>
    </source>
</evidence>
<keyword evidence="9" id="KW-1185">Reference proteome</keyword>
<feature type="transmembrane region" description="Helical" evidence="7">
    <location>
        <begin position="510"/>
        <end position="531"/>
    </location>
</feature>
<feature type="region of interest" description="Disordered" evidence="6">
    <location>
        <begin position="552"/>
        <end position="608"/>
    </location>
</feature>
<dbReference type="Proteomes" id="UP000077002">
    <property type="component" value="Unassembled WGS sequence"/>
</dbReference>
<sequence length="608" mass="64817">MAPRRLSSLVGSTKDGPFDSTIATETQLAQLGYEQELKRSFSLLGMVGFSFSIVTCWTALGGTLIVGIVAGGPPVMVWSWVGICLLSLTVAYSFAEMCSAYPTAGGQYSWVAILAPPKYARGAAFVTGWFMCTGIVAMGAVNNFVSLSVVSRQFVIPTKPWLTNCLLDVFQQLGANFILGMANLNNPSYTIERWHTVLVTYLIATLAALSNVYLSRWLNQISTFAVAWNILSFFVVIITILAANDHKQSASFVFSDFQNQTGFSSGGMAVMIGLLQTLFGMCCYDAPSHMIEEMLNPAKEAPQAIILSVYLGAVTGFVFLISAFFCIGDLDATATTPTGVPLIQIFFDSTGSTGGATTLASMITVIMLICSNSLMAEGSRALWAFSRDHGLPFSKLWARVNKRSQVPVYSVLLCGVLQAGLNSIYYASFEGFSTVISIATFGFYLSYAAPLFVRLWSLVTHANPAATTIRGGVYTLGRWSPYMNLAGLLFLVFAGIDFNFPQVGPVTASNMNYCSAAFGVIGLVSVVTWLFDGRKNFTGPQTPGIVNAIDAAGGGGGGGDDDKGLTPDRVVTGDVDVKDTKDEKHAMTGSPGGESNETVPVGDVGKIA</sequence>
<evidence type="ECO:0000256" key="6">
    <source>
        <dbReference type="SAM" id="MobiDB-lite"/>
    </source>
</evidence>
<dbReference type="PANTHER" id="PTHR45649">
    <property type="entry name" value="AMINO-ACID PERMEASE BAT1"/>
    <property type="match status" value="1"/>
</dbReference>
<feature type="transmembrane region" description="Helical" evidence="7">
    <location>
        <begin position="77"/>
        <end position="98"/>
    </location>
</feature>
<evidence type="ECO:0000256" key="5">
    <source>
        <dbReference type="ARBA" id="ARBA00023136"/>
    </source>
</evidence>
<dbReference type="OrthoDB" id="3257095at2759"/>
<feature type="transmembrane region" description="Helical" evidence="7">
    <location>
        <begin position="479"/>
        <end position="498"/>
    </location>
</feature>
<organism evidence="8 9">
    <name type="scientific">Fonsecaea monophora</name>
    <dbReference type="NCBI Taxonomy" id="254056"/>
    <lineage>
        <taxon>Eukaryota</taxon>
        <taxon>Fungi</taxon>
        <taxon>Dikarya</taxon>
        <taxon>Ascomycota</taxon>
        <taxon>Pezizomycotina</taxon>
        <taxon>Eurotiomycetes</taxon>
        <taxon>Chaetothyriomycetidae</taxon>
        <taxon>Chaetothyriales</taxon>
        <taxon>Herpotrichiellaceae</taxon>
        <taxon>Fonsecaea</taxon>
    </lineage>
</organism>
<accession>A0A177F3B1</accession>
<feature type="transmembrane region" description="Helical" evidence="7">
    <location>
        <begin position="43"/>
        <end position="71"/>
    </location>
</feature>
<evidence type="ECO:0000256" key="2">
    <source>
        <dbReference type="ARBA" id="ARBA00022448"/>
    </source>
</evidence>
<dbReference type="RefSeq" id="XP_022510268.1">
    <property type="nucleotide sequence ID" value="XM_022657391.1"/>
</dbReference>
<evidence type="ECO:0000313" key="9">
    <source>
        <dbReference type="Proteomes" id="UP000077002"/>
    </source>
</evidence>
<dbReference type="Pfam" id="PF13520">
    <property type="entry name" value="AA_permease_2"/>
    <property type="match status" value="1"/>
</dbReference>
<evidence type="ECO:0000256" key="4">
    <source>
        <dbReference type="ARBA" id="ARBA00022989"/>
    </source>
</evidence>
<dbReference type="PIRSF" id="PIRSF006060">
    <property type="entry name" value="AA_transporter"/>
    <property type="match status" value="1"/>
</dbReference>
<evidence type="ECO:0000256" key="3">
    <source>
        <dbReference type="ARBA" id="ARBA00022692"/>
    </source>
</evidence>
<gene>
    <name evidence="8" type="ORF">AYO21_07436</name>
</gene>
<feature type="transmembrane region" description="Helical" evidence="7">
    <location>
        <begin position="345"/>
        <end position="370"/>
    </location>
</feature>
<feature type="transmembrane region" description="Helical" evidence="7">
    <location>
        <begin position="304"/>
        <end position="325"/>
    </location>
</feature>
<feature type="transmembrane region" description="Helical" evidence="7">
    <location>
        <begin position="119"/>
        <end position="141"/>
    </location>
</feature>
<keyword evidence="3 7" id="KW-0812">Transmembrane</keyword>
<comment type="subcellular location">
    <subcellularLocation>
        <location evidence="1">Membrane</location>
        <topology evidence="1">Multi-pass membrane protein</topology>
    </subcellularLocation>
</comment>
<name>A0A177F3B1_9EURO</name>
<keyword evidence="4 7" id="KW-1133">Transmembrane helix</keyword>
<comment type="caution">
    <text evidence="8">The sequence shown here is derived from an EMBL/GenBank/DDBJ whole genome shotgun (WGS) entry which is preliminary data.</text>
</comment>
<feature type="transmembrane region" description="Helical" evidence="7">
    <location>
        <begin position="432"/>
        <end position="453"/>
    </location>
</feature>
<evidence type="ECO:0000256" key="1">
    <source>
        <dbReference type="ARBA" id="ARBA00004141"/>
    </source>
</evidence>
<feature type="compositionally biased region" description="Basic and acidic residues" evidence="6">
    <location>
        <begin position="575"/>
        <end position="586"/>
    </location>
</feature>
<evidence type="ECO:0000313" key="8">
    <source>
        <dbReference type="EMBL" id="OAG38316.1"/>
    </source>
</evidence>
<proteinExistence type="predicted"/>
<dbReference type="GeneID" id="34602590"/>
<dbReference type="InterPro" id="IPR002293">
    <property type="entry name" value="AA/rel_permease1"/>
</dbReference>
<feature type="transmembrane region" description="Helical" evidence="7">
    <location>
        <begin position="263"/>
        <end position="284"/>
    </location>
</feature>
<feature type="transmembrane region" description="Helical" evidence="7">
    <location>
        <begin position="194"/>
        <end position="214"/>
    </location>
</feature>
<dbReference type="PANTHER" id="PTHR45649:SF8">
    <property type="entry name" value="PERMEASE, PUTATIVE-RELATED"/>
    <property type="match status" value="1"/>
</dbReference>
<dbReference type="GO" id="GO:0022857">
    <property type="term" value="F:transmembrane transporter activity"/>
    <property type="evidence" value="ECO:0007669"/>
    <property type="project" value="InterPro"/>
</dbReference>